<protein>
    <submittedName>
        <fullName evidence="1">Uncharacterized protein</fullName>
    </submittedName>
</protein>
<feature type="non-terminal residue" evidence="1">
    <location>
        <position position="1"/>
    </location>
</feature>
<evidence type="ECO:0000313" key="1">
    <source>
        <dbReference type="EMBL" id="KAG0271993.1"/>
    </source>
</evidence>
<dbReference type="EMBL" id="JAAAIN010006067">
    <property type="protein sequence ID" value="KAG0271993.1"/>
    <property type="molecule type" value="Genomic_DNA"/>
</dbReference>
<dbReference type="Proteomes" id="UP000823405">
    <property type="component" value="Unassembled WGS sequence"/>
</dbReference>
<feature type="non-terminal residue" evidence="1">
    <location>
        <position position="58"/>
    </location>
</feature>
<gene>
    <name evidence="1" type="ORF">BGZ97_011105</name>
</gene>
<sequence length="58" mass="6242">SRWASTDQTFWQDVSQCLTGSSWSTTDRYSSGTSVSVPRPTTISSRTACVPSPLATQA</sequence>
<dbReference type="AlphaFoldDB" id="A0A9P6QPU2"/>
<reference evidence="1" key="1">
    <citation type="journal article" date="2020" name="Fungal Divers.">
        <title>Resolving the Mortierellaceae phylogeny through synthesis of multi-gene phylogenetics and phylogenomics.</title>
        <authorList>
            <person name="Vandepol N."/>
            <person name="Liber J."/>
            <person name="Desiro A."/>
            <person name="Na H."/>
            <person name="Kennedy M."/>
            <person name="Barry K."/>
            <person name="Grigoriev I.V."/>
            <person name="Miller A.N."/>
            <person name="O'Donnell K."/>
            <person name="Stajich J.E."/>
            <person name="Bonito G."/>
        </authorList>
    </citation>
    <scope>NUCLEOTIDE SEQUENCE</scope>
    <source>
        <strain evidence="1">NVP60</strain>
    </source>
</reference>
<name>A0A9P6QPU2_9FUNG</name>
<accession>A0A9P6QPU2</accession>
<evidence type="ECO:0000313" key="2">
    <source>
        <dbReference type="Proteomes" id="UP000823405"/>
    </source>
</evidence>
<comment type="caution">
    <text evidence="1">The sequence shown here is derived from an EMBL/GenBank/DDBJ whole genome shotgun (WGS) entry which is preliminary data.</text>
</comment>
<keyword evidence="2" id="KW-1185">Reference proteome</keyword>
<proteinExistence type="predicted"/>
<organism evidence="1 2">
    <name type="scientific">Linnemannia gamsii</name>
    <dbReference type="NCBI Taxonomy" id="64522"/>
    <lineage>
        <taxon>Eukaryota</taxon>
        <taxon>Fungi</taxon>
        <taxon>Fungi incertae sedis</taxon>
        <taxon>Mucoromycota</taxon>
        <taxon>Mortierellomycotina</taxon>
        <taxon>Mortierellomycetes</taxon>
        <taxon>Mortierellales</taxon>
        <taxon>Mortierellaceae</taxon>
        <taxon>Linnemannia</taxon>
    </lineage>
</organism>